<protein>
    <recommendedName>
        <fullName evidence="3">Phosphoglycerate mutase (2,3-diphosphoglycerate-dependent)</fullName>
    </recommendedName>
</protein>
<dbReference type="SUPFAM" id="SSF53254">
    <property type="entry name" value="Phosphoglycerate mutase-like"/>
    <property type="match status" value="1"/>
</dbReference>
<sequence length="191" mass="21894">MDETTTIYLLRHGQTEGNVHGIIQGQNDSPLTQEGIDATKSRAEKLKGIIFDAIFCSDIERARKSLEILLKGLDININVNYSAEIRELDFGRLTGKKIDDVKDIVLYHKSHTWKFYPDGESGDSLSKRVINFVETVLDKYKGKTLLFMTHYGVIETILKHYVEKLDDRLNVNNYDIAVFCYNSKGVKLTWM</sequence>
<evidence type="ECO:0000256" key="1">
    <source>
        <dbReference type="ARBA" id="ARBA00022801"/>
    </source>
</evidence>
<dbReference type="GO" id="GO:0043456">
    <property type="term" value="P:regulation of pentose-phosphate shunt"/>
    <property type="evidence" value="ECO:0007669"/>
    <property type="project" value="TreeGrafter"/>
</dbReference>
<dbReference type="EMBL" id="LAZR01008304">
    <property type="protein sequence ID" value="KKM79662.1"/>
    <property type="molecule type" value="Genomic_DNA"/>
</dbReference>
<evidence type="ECO:0000313" key="2">
    <source>
        <dbReference type="EMBL" id="KKM79662.1"/>
    </source>
</evidence>
<dbReference type="InterPro" id="IPR051695">
    <property type="entry name" value="Phosphoglycerate_Mutase"/>
</dbReference>
<dbReference type="Gene3D" id="3.40.50.1240">
    <property type="entry name" value="Phosphoglycerate mutase-like"/>
    <property type="match status" value="1"/>
</dbReference>
<dbReference type="PANTHER" id="PTHR46517:SF1">
    <property type="entry name" value="FRUCTOSE-2,6-BISPHOSPHATASE TIGAR"/>
    <property type="match status" value="1"/>
</dbReference>
<keyword evidence="1" id="KW-0378">Hydrolase</keyword>
<dbReference type="PROSITE" id="PS00175">
    <property type="entry name" value="PG_MUTASE"/>
    <property type="match status" value="1"/>
</dbReference>
<dbReference type="InterPro" id="IPR001345">
    <property type="entry name" value="PG/BPGM_mutase_AS"/>
</dbReference>
<dbReference type="Pfam" id="PF00300">
    <property type="entry name" value="His_Phos_1"/>
    <property type="match status" value="1"/>
</dbReference>
<accession>A0A0F9NE39</accession>
<dbReference type="SMART" id="SM00855">
    <property type="entry name" value="PGAM"/>
    <property type="match status" value="1"/>
</dbReference>
<dbReference type="AlphaFoldDB" id="A0A0F9NE39"/>
<dbReference type="InterPro" id="IPR029033">
    <property type="entry name" value="His_PPase_superfam"/>
</dbReference>
<proteinExistence type="predicted"/>
<name>A0A0F9NE39_9ZZZZ</name>
<dbReference type="InterPro" id="IPR013078">
    <property type="entry name" value="His_Pase_superF_clade-1"/>
</dbReference>
<dbReference type="GO" id="GO:0045820">
    <property type="term" value="P:negative regulation of glycolytic process"/>
    <property type="evidence" value="ECO:0007669"/>
    <property type="project" value="TreeGrafter"/>
</dbReference>
<dbReference type="GO" id="GO:0005829">
    <property type="term" value="C:cytosol"/>
    <property type="evidence" value="ECO:0007669"/>
    <property type="project" value="TreeGrafter"/>
</dbReference>
<organism evidence="2">
    <name type="scientific">marine sediment metagenome</name>
    <dbReference type="NCBI Taxonomy" id="412755"/>
    <lineage>
        <taxon>unclassified sequences</taxon>
        <taxon>metagenomes</taxon>
        <taxon>ecological metagenomes</taxon>
    </lineage>
</organism>
<evidence type="ECO:0008006" key="3">
    <source>
        <dbReference type="Google" id="ProtNLM"/>
    </source>
</evidence>
<dbReference type="PANTHER" id="PTHR46517">
    <property type="entry name" value="FRUCTOSE-2,6-BISPHOSPHATASE TIGAR"/>
    <property type="match status" value="1"/>
</dbReference>
<dbReference type="CDD" id="cd07067">
    <property type="entry name" value="HP_PGM_like"/>
    <property type="match status" value="1"/>
</dbReference>
<reference evidence="2" key="1">
    <citation type="journal article" date="2015" name="Nature">
        <title>Complex archaea that bridge the gap between prokaryotes and eukaryotes.</title>
        <authorList>
            <person name="Spang A."/>
            <person name="Saw J.H."/>
            <person name="Jorgensen S.L."/>
            <person name="Zaremba-Niedzwiedzka K."/>
            <person name="Martijn J."/>
            <person name="Lind A.E."/>
            <person name="van Eijk R."/>
            <person name="Schleper C."/>
            <person name="Guy L."/>
            <person name="Ettema T.J."/>
        </authorList>
    </citation>
    <scope>NUCLEOTIDE SEQUENCE</scope>
</reference>
<comment type="caution">
    <text evidence="2">The sequence shown here is derived from an EMBL/GenBank/DDBJ whole genome shotgun (WGS) entry which is preliminary data.</text>
</comment>
<gene>
    <name evidence="2" type="ORF">LCGC14_1347660</name>
</gene>
<dbReference type="GO" id="GO:0004331">
    <property type="term" value="F:fructose-2,6-bisphosphate 2-phosphatase activity"/>
    <property type="evidence" value="ECO:0007669"/>
    <property type="project" value="TreeGrafter"/>
</dbReference>